<feature type="compositionally biased region" description="Basic and acidic residues" evidence="1">
    <location>
        <begin position="29"/>
        <end position="39"/>
    </location>
</feature>
<dbReference type="Gene3D" id="3.40.30.10">
    <property type="entry name" value="Glutaredoxin"/>
    <property type="match status" value="1"/>
</dbReference>
<feature type="compositionally biased region" description="Low complexity" evidence="1">
    <location>
        <begin position="103"/>
        <end position="114"/>
    </location>
</feature>
<dbReference type="InterPro" id="IPR036249">
    <property type="entry name" value="Thioredoxin-like_sf"/>
</dbReference>
<feature type="region of interest" description="Disordered" evidence="1">
    <location>
        <begin position="66"/>
        <end position="88"/>
    </location>
</feature>
<name>A0A6V7P6J5_ANACO</name>
<dbReference type="EMBL" id="LR862145">
    <property type="protein sequence ID" value="CAD1826410.1"/>
    <property type="molecule type" value="Genomic_DNA"/>
</dbReference>
<dbReference type="SUPFAM" id="SSF52833">
    <property type="entry name" value="Thioredoxin-like"/>
    <property type="match status" value="1"/>
</dbReference>
<dbReference type="PANTHER" id="PTHR45669">
    <property type="entry name" value="GLUTAREDOXIN DOMAIN-CONTAINING CYSTEINE-RICH PROTEIN CG12206-RELATED"/>
    <property type="match status" value="1"/>
</dbReference>
<feature type="region of interest" description="Disordered" evidence="1">
    <location>
        <begin position="1"/>
        <end position="48"/>
    </location>
</feature>
<organism evidence="3">
    <name type="scientific">Ananas comosus var. bracteatus</name>
    <name type="common">red pineapple</name>
    <dbReference type="NCBI Taxonomy" id="296719"/>
    <lineage>
        <taxon>Eukaryota</taxon>
        <taxon>Viridiplantae</taxon>
        <taxon>Streptophyta</taxon>
        <taxon>Embryophyta</taxon>
        <taxon>Tracheophyta</taxon>
        <taxon>Spermatophyta</taxon>
        <taxon>Magnoliopsida</taxon>
        <taxon>Liliopsida</taxon>
        <taxon>Poales</taxon>
        <taxon>Bromeliaceae</taxon>
        <taxon>Bromelioideae</taxon>
        <taxon>Ananas</taxon>
    </lineage>
</organism>
<reference evidence="3" key="1">
    <citation type="submission" date="2020-07" db="EMBL/GenBank/DDBJ databases">
        <authorList>
            <person name="Lin J."/>
        </authorList>
    </citation>
    <scope>NUCLEOTIDE SEQUENCE</scope>
</reference>
<evidence type="ECO:0000313" key="3">
    <source>
        <dbReference type="EMBL" id="CAD1826410.1"/>
    </source>
</evidence>
<accession>A0A6V7P6J5</accession>
<dbReference type="AlphaFoldDB" id="A0A6V7P6J5"/>
<protein>
    <recommendedName>
        <fullName evidence="2">Glutaredoxin domain-containing protein</fullName>
    </recommendedName>
</protein>
<evidence type="ECO:0000256" key="1">
    <source>
        <dbReference type="SAM" id="MobiDB-lite"/>
    </source>
</evidence>
<dbReference type="PANTHER" id="PTHR45669:SF30">
    <property type="entry name" value="OS04G0641300 PROTEIN"/>
    <property type="match status" value="1"/>
</dbReference>
<feature type="region of interest" description="Disordered" evidence="1">
    <location>
        <begin position="101"/>
        <end position="147"/>
    </location>
</feature>
<dbReference type="CDD" id="cd03031">
    <property type="entry name" value="GRX_GRX_like"/>
    <property type="match status" value="1"/>
</dbReference>
<dbReference type="Pfam" id="PF23733">
    <property type="entry name" value="GRXCR1-2_C"/>
    <property type="match status" value="1"/>
</dbReference>
<dbReference type="InterPro" id="IPR002109">
    <property type="entry name" value="Glutaredoxin"/>
</dbReference>
<dbReference type="Pfam" id="PF00462">
    <property type="entry name" value="Glutaredoxin"/>
    <property type="match status" value="1"/>
</dbReference>
<gene>
    <name evidence="3" type="ORF">CB5_LOCUS9621</name>
</gene>
<feature type="compositionally biased region" description="Basic and acidic residues" evidence="1">
    <location>
        <begin position="135"/>
        <end position="144"/>
    </location>
</feature>
<feature type="compositionally biased region" description="Basic residues" evidence="1">
    <location>
        <begin position="118"/>
        <end position="133"/>
    </location>
</feature>
<evidence type="ECO:0000259" key="2">
    <source>
        <dbReference type="Pfam" id="PF00462"/>
    </source>
</evidence>
<dbReference type="PROSITE" id="PS51354">
    <property type="entry name" value="GLUTAREDOXIN_2"/>
    <property type="match status" value="1"/>
</dbReference>
<feature type="domain" description="Glutaredoxin" evidence="2">
    <location>
        <begin position="165"/>
        <end position="231"/>
    </location>
</feature>
<sequence length="325" mass="34916">MGCTSSKQARIDLRQGARSPCARSFSVPIERRSRDDAHNHHGAAAAAAPERCAAAALLDEAMMKSANDAGARRPGAPRTPTKTPPNEPEIINAWELMAGLEDSSTPASPWSAPSPSTPRKRPQVLRARARPHQRVPAEDRREEGGEGGAVVVQAQVPAGGERKVVLYLTSLRGVRKTHEDCWGVRAILQGYGVRVDERDVSMHAGFKEELNCVLGKSFAGKLPRVFADGRYLGEAEEVRQMHEAGELGKALENCQMAPAPAGKGAEACRGCGGVRFVPCETCSGSCKVYVEGEEEEEEEDEKGGGGFRRCPDCNENGLVRCPLCC</sequence>
<proteinExistence type="predicted"/>